<organism evidence="1 2">
    <name type="scientific">Adineta ricciae</name>
    <name type="common">Rotifer</name>
    <dbReference type="NCBI Taxonomy" id="249248"/>
    <lineage>
        <taxon>Eukaryota</taxon>
        <taxon>Metazoa</taxon>
        <taxon>Spiralia</taxon>
        <taxon>Gnathifera</taxon>
        <taxon>Rotifera</taxon>
        <taxon>Eurotatoria</taxon>
        <taxon>Bdelloidea</taxon>
        <taxon>Adinetida</taxon>
        <taxon>Adinetidae</taxon>
        <taxon>Adineta</taxon>
    </lineage>
</organism>
<evidence type="ECO:0000313" key="1">
    <source>
        <dbReference type="EMBL" id="CAF1243243.1"/>
    </source>
</evidence>
<name>A0A814ZLF8_ADIRI</name>
<dbReference type="Proteomes" id="UP000663828">
    <property type="component" value="Unassembled WGS sequence"/>
</dbReference>
<dbReference type="AlphaFoldDB" id="A0A814ZLF8"/>
<keyword evidence="2" id="KW-1185">Reference proteome</keyword>
<protein>
    <submittedName>
        <fullName evidence="1">Uncharacterized protein</fullName>
    </submittedName>
</protein>
<gene>
    <name evidence="1" type="ORF">XAT740_LOCUS25852</name>
</gene>
<evidence type="ECO:0000313" key="2">
    <source>
        <dbReference type="Proteomes" id="UP000663828"/>
    </source>
</evidence>
<sequence length="157" mass="18008">MDNFLTEILLDNMKIDNLQLLKKKVKSSSGSLKQRPRNSSGGEESIDFQSSNIVEYEDCESEMEDLKQIIFDKLNVSISDHGRNQYLVTRTPSRNLHTTTTNQIVRCYVISKSCINDYFLDDGCQISIVTPYIDTKLLQEETSVHSDENSNQHQIQL</sequence>
<accession>A0A814ZLF8</accession>
<dbReference type="EMBL" id="CAJNOR010002068">
    <property type="protein sequence ID" value="CAF1243243.1"/>
    <property type="molecule type" value="Genomic_DNA"/>
</dbReference>
<reference evidence="1" key="1">
    <citation type="submission" date="2021-02" db="EMBL/GenBank/DDBJ databases">
        <authorList>
            <person name="Nowell W R."/>
        </authorList>
    </citation>
    <scope>NUCLEOTIDE SEQUENCE</scope>
</reference>
<comment type="caution">
    <text evidence="1">The sequence shown here is derived from an EMBL/GenBank/DDBJ whole genome shotgun (WGS) entry which is preliminary data.</text>
</comment>
<proteinExistence type="predicted"/>